<dbReference type="SUPFAM" id="SSF161098">
    <property type="entry name" value="MetI-like"/>
    <property type="match status" value="1"/>
</dbReference>
<evidence type="ECO:0000313" key="10">
    <source>
        <dbReference type="Proteomes" id="UP000597877"/>
    </source>
</evidence>
<dbReference type="PANTHER" id="PTHR43744">
    <property type="entry name" value="ABC TRANSPORTER PERMEASE PROTEIN MG189-RELATED-RELATED"/>
    <property type="match status" value="1"/>
</dbReference>
<dbReference type="InterPro" id="IPR035906">
    <property type="entry name" value="MetI-like_sf"/>
</dbReference>
<comment type="subcellular location">
    <subcellularLocation>
        <location evidence="1 7">Cell membrane</location>
        <topology evidence="1 7">Multi-pass membrane protein</topology>
    </subcellularLocation>
</comment>
<evidence type="ECO:0000256" key="6">
    <source>
        <dbReference type="ARBA" id="ARBA00023136"/>
    </source>
</evidence>
<accession>A0ABR7F0Z6</accession>
<comment type="caution">
    <text evidence="9">The sequence shown here is derived from an EMBL/GenBank/DDBJ whole genome shotgun (WGS) entry which is preliminary data.</text>
</comment>
<evidence type="ECO:0000256" key="4">
    <source>
        <dbReference type="ARBA" id="ARBA00022692"/>
    </source>
</evidence>
<dbReference type="Proteomes" id="UP000597877">
    <property type="component" value="Unassembled WGS sequence"/>
</dbReference>
<feature type="transmembrane region" description="Helical" evidence="7">
    <location>
        <begin position="114"/>
        <end position="135"/>
    </location>
</feature>
<keyword evidence="6 7" id="KW-0472">Membrane</keyword>
<feature type="transmembrane region" description="Helical" evidence="7">
    <location>
        <begin position="253"/>
        <end position="274"/>
    </location>
</feature>
<dbReference type="PANTHER" id="PTHR43744:SF8">
    <property type="entry name" value="SN-GLYCEROL-3-PHOSPHATE TRANSPORT SYSTEM PERMEASE PROTEIN UGPE"/>
    <property type="match status" value="1"/>
</dbReference>
<feature type="transmembrane region" description="Helical" evidence="7">
    <location>
        <begin position="195"/>
        <end position="220"/>
    </location>
</feature>
<evidence type="ECO:0000256" key="2">
    <source>
        <dbReference type="ARBA" id="ARBA00022448"/>
    </source>
</evidence>
<feature type="transmembrane region" description="Helical" evidence="7">
    <location>
        <begin position="12"/>
        <end position="34"/>
    </location>
</feature>
<gene>
    <name evidence="9" type="ORF">H8S00_04575</name>
</gene>
<organism evidence="9 10">
    <name type="scientific">Eubacterium segne</name>
    <dbReference type="NCBI Taxonomy" id="2763045"/>
    <lineage>
        <taxon>Bacteria</taxon>
        <taxon>Bacillati</taxon>
        <taxon>Bacillota</taxon>
        <taxon>Clostridia</taxon>
        <taxon>Eubacteriales</taxon>
        <taxon>Eubacteriaceae</taxon>
        <taxon>Eubacterium</taxon>
    </lineage>
</organism>
<dbReference type="InterPro" id="IPR000515">
    <property type="entry name" value="MetI-like"/>
</dbReference>
<proteinExistence type="inferred from homology"/>
<dbReference type="CDD" id="cd06261">
    <property type="entry name" value="TM_PBP2"/>
    <property type="match status" value="1"/>
</dbReference>
<evidence type="ECO:0000256" key="1">
    <source>
        <dbReference type="ARBA" id="ARBA00004651"/>
    </source>
</evidence>
<name>A0ABR7F0Z6_9FIRM</name>
<feature type="transmembrane region" description="Helical" evidence="7">
    <location>
        <begin position="155"/>
        <end position="174"/>
    </location>
</feature>
<keyword evidence="3" id="KW-1003">Cell membrane</keyword>
<feature type="domain" description="ABC transmembrane type-1" evidence="8">
    <location>
        <begin position="77"/>
        <end position="274"/>
    </location>
</feature>
<dbReference type="Pfam" id="PF00528">
    <property type="entry name" value="BPD_transp_1"/>
    <property type="match status" value="1"/>
</dbReference>
<protein>
    <submittedName>
        <fullName evidence="9">Carbohydrate ABC transporter permease</fullName>
    </submittedName>
</protein>
<dbReference type="PROSITE" id="PS50928">
    <property type="entry name" value="ABC_TM1"/>
    <property type="match status" value="1"/>
</dbReference>
<dbReference type="RefSeq" id="WP_021952965.1">
    <property type="nucleotide sequence ID" value="NZ_JACOOZ010000003.1"/>
</dbReference>
<evidence type="ECO:0000256" key="3">
    <source>
        <dbReference type="ARBA" id="ARBA00022475"/>
    </source>
</evidence>
<comment type="similarity">
    <text evidence="7">Belongs to the binding-protein-dependent transport system permease family.</text>
</comment>
<keyword evidence="2 7" id="KW-0813">Transport</keyword>
<dbReference type="Gene3D" id="1.10.3720.10">
    <property type="entry name" value="MetI-like"/>
    <property type="match status" value="1"/>
</dbReference>
<dbReference type="EMBL" id="JACOOZ010000003">
    <property type="protein sequence ID" value="MBC5667259.1"/>
    <property type="molecule type" value="Genomic_DNA"/>
</dbReference>
<keyword evidence="10" id="KW-1185">Reference proteome</keyword>
<keyword evidence="5 7" id="KW-1133">Transmembrane helix</keyword>
<sequence length="289" mass="32393">MENKTKVSKIKISTIIIYIFLIAWAMTTIFPLIWSILNSFKDRKAIYSNSFSLPFGDLFSLDNYVKIFDNYDIISAYKNSFIISGTVAVVVILLSGMAAYVLTRYKFKGKGVLLALLYAGMMFPIYSTIIPVFRLESAWGLVNTNSVGAHLLSVILPQIAGNMSFAIIVLSSYIQGLPVELEEAAYMEGCNIFQIYFKVIMPLSKPSFVTVGIFSFLWSYNDLFTQMFFLRTKENWAITVLLNNISSKEGVNYGMLFASVTLIVVPVLVVYLCLQKYIIKGMTVGAVKG</sequence>
<evidence type="ECO:0000313" key="9">
    <source>
        <dbReference type="EMBL" id="MBC5667259.1"/>
    </source>
</evidence>
<evidence type="ECO:0000259" key="8">
    <source>
        <dbReference type="PROSITE" id="PS50928"/>
    </source>
</evidence>
<feature type="transmembrane region" description="Helical" evidence="7">
    <location>
        <begin position="81"/>
        <end position="102"/>
    </location>
</feature>
<reference evidence="9 10" key="1">
    <citation type="submission" date="2020-08" db="EMBL/GenBank/DDBJ databases">
        <title>Genome public.</title>
        <authorList>
            <person name="Liu C."/>
            <person name="Sun Q."/>
        </authorList>
    </citation>
    <scope>NUCLEOTIDE SEQUENCE [LARGE SCALE GENOMIC DNA]</scope>
    <source>
        <strain evidence="9 10">BX4</strain>
    </source>
</reference>
<evidence type="ECO:0000256" key="7">
    <source>
        <dbReference type="RuleBase" id="RU363032"/>
    </source>
</evidence>
<keyword evidence="4 7" id="KW-0812">Transmembrane</keyword>
<evidence type="ECO:0000256" key="5">
    <source>
        <dbReference type="ARBA" id="ARBA00022989"/>
    </source>
</evidence>